<comment type="similarity">
    <text evidence="7">Belongs to the SarZ family.</text>
</comment>
<organism evidence="11 12">
    <name type="scientific">Planococcus versutus</name>
    <dbReference type="NCBI Taxonomy" id="1302659"/>
    <lineage>
        <taxon>Bacteria</taxon>
        <taxon>Bacillati</taxon>
        <taxon>Bacillota</taxon>
        <taxon>Bacilli</taxon>
        <taxon>Bacillales</taxon>
        <taxon>Caryophanaceae</taxon>
        <taxon>Planococcus</taxon>
    </lineage>
</organism>
<dbReference type="PANTHER" id="PTHR42756">
    <property type="entry name" value="TRANSCRIPTIONAL REGULATOR, MARR"/>
    <property type="match status" value="1"/>
</dbReference>
<accession>A0A1B1S1E4</accession>
<dbReference type="GO" id="GO:0005737">
    <property type="term" value="C:cytoplasm"/>
    <property type="evidence" value="ECO:0007669"/>
    <property type="project" value="UniProtKB-SubCell"/>
</dbReference>
<evidence type="ECO:0000256" key="8">
    <source>
        <dbReference type="ARBA" id="ARBA00047188"/>
    </source>
</evidence>
<dbReference type="AlphaFoldDB" id="A0A1B1S1E4"/>
<dbReference type="Pfam" id="PF22381">
    <property type="entry name" value="Staph_reg_Sar_Rot"/>
    <property type="match status" value="1"/>
</dbReference>
<evidence type="ECO:0000259" key="10">
    <source>
        <dbReference type="PROSITE" id="PS50995"/>
    </source>
</evidence>
<evidence type="ECO:0000256" key="2">
    <source>
        <dbReference type="ARBA" id="ARBA00023015"/>
    </source>
</evidence>
<dbReference type="RefSeq" id="WP_049693779.1">
    <property type="nucleotide sequence ID" value="NZ_CP016540.2"/>
</dbReference>
<gene>
    <name evidence="11" type="ORF">I858_008380</name>
</gene>
<dbReference type="InterPro" id="IPR000835">
    <property type="entry name" value="HTH_MarR-typ"/>
</dbReference>
<dbReference type="InterPro" id="IPR023187">
    <property type="entry name" value="Tscrpt_reg_MarR-type_CS"/>
</dbReference>
<evidence type="ECO:0000256" key="5">
    <source>
        <dbReference type="ARBA" id="ARBA00023163"/>
    </source>
</evidence>
<reference evidence="11" key="1">
    <citation type="submission" date="2016-10" db="EMBL/GenBank/DDBJ databases">
        <authorList>
            <person name="See-Too W.S."/>
        </authorList>
    </citation>
    <scope>NUCLEOTIDE SEQUENCE</scope>
    <source>
        <strain evidence="11">L10.15</strain>
    </source>
</reference>
<dbReference type="KEGG" id="pll:I858_008380"/>
<dbReference type="GO" id="GO:0003700">
    <property type="term" value="F:DNA-binding transcription factor activity"/>
    <property type="evidence" value="ECO:0007669"/>
    <property type="project" value="InterPro"/>
</dbReference>
<comment type="subcellular location">
    <subcellularLocation>
        <location evidence="1">Cytoplasm</location>
    </subcellularLocation>
</comment>
<evidence type="ECO:0000313" key="12">
    <source>
        <dbReference type="Proteomes" id="UP000053354"/>
    </source>
</evidence>
<evidence type="ECO:0000256" key="4">
    <source>
        <dbReference type="ARBA" id="ARBA00023125"/>
    </source>
</evidence>
<evidence type="ECO:0000256" key="9">
    <source>
        <dbReference type="ARBA" id="ARBA00047207"/>
    </source>
</evidence>
<feature type="domain" description="HTH marR-type" evidence="10">
    <location>
        <begin position="8"/>
        <end position="145"/>
    </location>
</feature>
<dbReference type="EMBL" id="CP016540">
    <property type="protein sequence ID" value="ANU27010.1"/>
    <property type="molecule type" value="Genomic_DNA"/>
</dbReference>
<dbReference type="SUPFAM" id="SSF46785">
    <property type="entry name" value="Winged helix' DNA-binding domain"/>
    <property type="match status" value="1"/>
</dbReference>
<evidence type="ECO:0000313" key="11">
    <source>
        <dbReference type="EMBL" id="ANU27010.1"/>
    </source>
</evidence>
<evidence type="ECO:0000256" key="1">
    <source>
        <dbReference type="ARBA" id="ARBA00004496"/>
    </source>
</evidence>
<evidence type="ECO:0000256" key="3">
    <source>
        <dbReference type="ARBA" id="ARBA00023026"/>
    </source>
</evidence>
<dbReference type="STRING" id="1302659.I858_008380"/>
<keyword evidence="2" id="KW-0805">Transcription regulation</keyword>
<keyword evidence="4" id="KW-0238">DNA-binding</keyword>
<dbReference type="InterPro" id="IPR055166">
    <property type="entry name" value="Transc_reg_Sar_Rot_HTH"/>
</dbReference>
<dbReference type="InterPro" id="IPR036388">
    <property type="entry name" value="WH-like_DNA-bd_sf"/>
</dbReference>
<evidence type="ECO:0000256" key="7">
    <source>
        <dbReference type="ARBA" id="ARBA00046337"/>
    </source>
</evidence>
<dbReference type="OrthoDB" id="9806864at2"/>
<name>A0A1B1S1E4_9BACL</name>
<dbReference type="PROSITE" id="PS01117">
    <property type="entry name" value="HTH_MARR_1"/>
    <property type="match status" value="1"/>
</dbReference>
<keyword evidence="3" id="KW-0843">Virulence</keyword>
<dbReference type="GO" id="GO:0003677">
    <property type="term" value="F:DNA binding"/>
    <property type="evidence" value="ECO:0007669"/>
    <property type="project" value="UniProtKB-KW"/>
</dbReference>
<dbReference type="PROSITE" id="PS50995">
    <property type="entry name" value="HTH_MARR_2"/>
    <property type="match status" value="1"/>
</dbReference>
<keyword evidence="5" id="KW-0804">Transcription</keyword>
<sequence>MKQPTKLEQQLCFEVYKASSNFSKMYANALEPFKLTFPQYLVLLVLWEENDVLTKNISERLGLGIGTVNPIIKRMIDNGHLIKKQSQTDKRAFVISLTEQAKDEQPAIEKAVFEIVTSCNFMGVNATTLMKNLKELNATFNTMDF</sequence>
<keyword evidence="12" id="KW-1185">Reference proteome</keyword>
<evidence type="ECO:0000256" key="6">
    <source>
        <dbReference type="ARBA" id="ARBA00040307"/>
    </source>
</evidence>
<dbReference type="InterPro" id="IPR036390">
    <property type="entry name" value="WH_DNA-bd_sf"/>
</dbReference>
<dbReference type="Proteomes" id="UP000053354">
    <property type="component" value="Chromosome"/>
</dbReference>
<dbReference type="Gene3D" id="1.10.10.10">
    <property type="entry name" value="Winged helix-like DNA-binding domain superfamily/Winged helix DNA-binding domain"/>
    <property type="match status" value="1"/>
</dbReference>
<proteinExistence type="inferred from homology"/>
<dbReference type="SMART" id="SM00347">
    <property type="entry name" value="HTH_MARR"/>
    <property type="match status" value="1"/>
</dbReference>
<dbReference type="PANTHER" id="PTHR42756:SF1">
    <property type="entry name" value="TRANSCRIPTIONAL REPRESSOR OF EMRAB OPERON"/>
    <property type="match status" value="1"/>
</dbReference>
<protein>
    <recommendedName>
        <fullName evidence="6">HTH-type transcriptional regulator MgrA</fullName>
    </recommendedName>
    <alternativeName>
        <fullName evidence="8">HTH-type transcriptional regulator SarZ</fullName>
    </alternativeName>
    <alternativeName>
        <fullName evidence="9">Staphylococcal accessory regulator Z</fullName>
    </alternativeName>
</protein>